<name>A0A6G0SXK9_APHGL</name>
<dbReference type="GO" id="GO:0016787">
    <property type="term" value="F:hydrolase activity"/>
    <property type="evidence" value="ECO:0007669"/>
    <property type="project" value="UniProtKB-KW"/>
</dbReference>
<dbReference type="Pfam" id="PF13359">
    <property type="entry name" value="DDE_Tnp_4"/>
    <property type="match status" value="1"/>
</dbReference>
<feature type="domain" description="DDE Tnp4" evidence="8">
    <location>
        <begin position="167"/>
        <end position="277"/>
    </location>
</feature>
<evidence type="ECO:0000313" key="9">
    <source>
        <dbReference type="EMBL" id="KAE9522694.1"/>
    </source>
</evidence>
<dbReference type="PANTHER" id="PTHR22930">
    <property type="match status" value="1"/>
</dbReference>
<dbReference type="AlphaFoldDB" id="A0A6G0SXK9"/>
<evidence type="ECO:0000256" key="6">
    <source>
        <dbReference type="ARBA" id="ARBA00022801"/>
    </source>
</evidence>
<accession>A0A6G0SXK9</accession>
<dbReference type="GO" id="GO:0046872">
    <property type="term" value="F:metal ion binding"/>
    <property type="evidence" value="ECO:0007669"/>
    <property type="project" value="UniProtKB-KW"/>
</dbReference>
<evidence type="ECO:0000256" key="7">
    <source>
        <dbReference type="ARBA" id="ARBA00023242"/>
    </source>
</evidence>
<dbReference type="Proteomes" id="UP000475862">
    <property type="component" value="Unassembled WGS sequence"/>
</dbReference>
<comment type="subcellular location">
    <subcellularLocation>
        <location evidence="2">Nucleus</location>
    </subcellularLocation>
</comment>
<dbReference type="InterPro" id="IPR045249">
    <property type="entry name" value="HARBI1-like"/>
</dbReference>
<evidence type="ECO:0000256" key="1">
    <source>
        <dbReference type="ARBA" id="ARBA00001968"/>
    </source>
</evidence>
<keyword evidence="6" id="KW-0378">Hydrolase</keyword>
<comment type="cofactor">
    <cofactor evidence="1">
        <name>a divalent metal cation</name>
        <dbReference type="ChEBI" id="CHEBI:60240"/>
    </cofactor>
</comment>
<evidence type="ECO:0000313" key="10">
    <source>
        <dbReference type="Proteomes" id="UP000475862"/>
    </source>
</evidence>
<evidence type="ECO:0000256" key="3">
    <source>
        <dbReference type="ARBA" id="ARBA00006958"/>
    </source>
</evidence>
<evidence type="ECO:0000259" key="8">
    <source>
        <dbReference type="Pfam" id="PF13359"/>
    </source>
</evidence>
<keyword evidence="10" id="KW-1185">Reference proteome</keyword>
<protein>
    <recommendedName>
        <fullName evidence="8">DDE Tnp4 domain-containing protein</fullName>
    </recommendedName>
</protein>
<comment type="caution">
    <text evidence="9">The sequence shown here is derived from an EMBL/GenBank/DDBJ whole genome shotgun (WGS) entry which is preliminary data.</text>
</comment>
<gene>
    <name evidence="9" type="ORF">AGLY_016916</name>
</gene>
<proteinExistence type="inferred from homology"/>
<dbReference type="GO" id="GO:0004518">
    <property type="term" value="F:nuclease activity"/>
    <property type="evidence" value="ECO:0007669"/>
    <property type="project" value="UniProtKB-KW"/>
</dbReference>
<dbReference type="PANTHER" id="PTHR22930:SF269">
    <property type="entry name" value="NUCLEASE HARBI1-LIKE PROTEIN"/>
    <property type="match status" value="1"/>
</dbReference>
<dbReference type="EMBL" id="VYZN01000802">
    <property type="protein sequence ID" value="KAE9522694.1"/>
    <property type="molecule type" value="Genomic_DNA"/>
</dbReference>
<evidence type="ECO:0000256" key="5">
    <source>
        <dbReference type="ARBA" id="ARBA00022723"/>
    </source>
</evidence>
<keyword evidence="5" id="KW-0479">Metal-binding</keyword>
<sequence length="278" mass="31272">MPVVGMPAGMVAGSNALKNAACSITTVLCDELLEICEEESKKRKRKVWVRNWMDKKKCGASETIIRELRDNDPLKFNRADTFMRPALSARLKLELTLAFLASGTNSRILSVMFRDSKASISNMIPEVCDAIYSVLNDYIKVPNLKEWEEIQFGFNEKWNFPGCCGAIDGKHVVIKAPPSSGSEYYNYKGTNSIVLLGVVDHNYCFRYIDVGSYERNADAGVFQLSDLYPLLESDSLLPKGGVLVGDDAFPLKTYLMKPYLKVNLTKEEKIYNYRTSRA</sequence>
<keyword evidence="4" id="KW-0540">Nuclease</keyword>
<reference evidence="9 10" key="1">
    <citation type="submission" date="2019-08" db="EMBL/GenBank/DDBJ databases">
        <title>The genome of the soybean aphid Biotype 1, its phylome, world population structure and adaptation to the North American continent.</title>
        <authorList>
            <person name="Giordano R."/>
            <person name="Donthu R.K."/>
            <person name="Hernandez A.G."/>
            <person name="Wright C.L."/>
            <person name="Zimin A.V."/>
        </authorList>
    </citation>
    <scope>NUCLEOTIDE SEQUENCE [LARGE SCALE GENOMIC DNA]</scope>
    <source>
        <tissue evidence="9">Whole aphids</tissue>
    </source>
</reference>
<dbReference type="GO" id="GO:0005634">
    <property type="term" value="C:nucleus"/>
    <property type="evidence" value="ECO:0007669"/>
    <property type="project" value="UniProtKB-SubCell"/>
</dbReference>
<evidence type="ECO:0000256" key="2">
    <source>
        <dbReference type="ARBA" id="ARBA00004123"/>
    </source>
</evidence>
<organism evidence="9 10">
    <name type="scientific">Aphis glycines</name>
    <name type="common">Soybean aphid</name>
    <dbReference type="NCBI Taxonomy" id="307491"/>
    <lineage>
        <taxon>Eukaryota</taxon>
        <taxon>Metazoa</taxon>
        <taxon>Ecdysozoa</taxon>
        <taxon>Arthropoda</taxon>
        <taxon>Hexapoda</taxon>
        <taxon>Insecta</taxon>
        <taxon>Pterygota</taxon>
        <taxon>Neoptera</taxon>
        <taxon>Paraneoptera</taxon>
        <taxon>Hemiptera</taxon>
        <taxon>Sternorrhyncha</taxon>
        <taxon>Aphidomorpha</taxon>
        <taxon>Aphidoidea</taxon>
        <taxon>Aphididae</taxon>
        <taxon>Aphidini</taxon>
        <taxon>Aphis</taxon>
        <taxon>Aphis</taxon>
    </lineage>
</organism>
<evidence type="ECO:0000256" key="4">
    <source>
        <dbReference type="ARBA" id="ARBA00022722"/>
    </source>
</evidence>
<dbReference type="OrthoDB" id="1681765at2759"/>
<dbReference type="InterPro" id="IPR027806">
    <property type="entry name" value="HARBI1_dom"/>
</dbReference>
<keyword evidence="7" id="KW-0539">Nucleus</keyword>
<comment type="similarity">
    <text evidence="3">Belongs to the HARBI1 family.</text>
</comment>